<keyword evidence="7" id="KW-0539">Nucleus</keyword>
<keyword evidence="5" id="KW-0067">ATP-binding</keyword>
<dbReference type="InterPro" id="IPR014012">
    <property type="entry name" value="HSA_dom"/>
</dbReference>
<dbReference type="PROSITE" id="PS51194">
    <property type="entry name" value="HELICASE_CTER"/>
    <property type="match status" value="1"/>
</dbReference>
<dbReference type="GO" id="GO:0005524">
    <property type="term" value="F:ATP binding"/>
    <property type="evidence" value="ECO:0007669"/>
    <property type="project" value="UniProtKB-KW"/>
</dbReference>
<dbReference type="GO" id="GO:0004386">
    <property type="term" value="F:helicase activity"/>
    <property type="evidence" value="ECO:0007669"/>
    <property type="project" value="UniProtKB-KW"/>
</dbReference>
<dbReference type="SMART" id="SM00487">
    <property type="entry name" value="DEXDc"/>
    <property type="match status" value="1"/>
</dbReference>
<proteinExistence type="predicted"/>
<sequence>MTQLQEKISNLSQTLVQLCVGELSKETLDKILETLKTMKVLGATEETNSSYANAKSYLRECELKAKAQSKLNEEQLSRISNQKAAYARLVSEQQIPLHMQLGMLSKEQLEKEKEDLLSYKLARTVIFDDFTGEIPIPNIPTPESVEKMQDEAEEREHSLRARIQNRIRQLEGLPSNLSNDPPALRGRVNVELRNKPGPKIKALIELKGLKLYKIQQRIRHDVLQYSQFRKPEPIVSMVNRRRPVKQKIRTWTATQAAEKERVERSTRSQRLMRQDFLDNIIAHGDDMISRNKKKQNIRMKLGRAVLNYHVILQKEYQRKTDRYSKERLAALKNNDEEAYLKLIDEAKDTRITHLLRQTDVYLESLAKAVIAQQNEFQQFSPMDSTLKPGGSIIRPNDTLTQANSFLNNVTTPNDSRIQISSGTIETINGDTTRPTDNSMKISNLLINDAVPEVSKSDNKIEESSYILEHSNEVCTTSDSINDLSNNDITSEVDRRKPTTSVEDEDNIIQTTDGKKIDYYAVAHRIQEEVQQPLMLDGGTLKEYQLKGLQWMVSLYNNRLNGILADEMGLGKTIQTISLITYLIEKKQQHGPFLIIVPLSTLTNWNLEFDKWAPSVKKCIYKGPPPERKEIQKRYLRHGNYHVCLTTYDFIIKDKTVLSKPKWLYVIIDEGHRMKNTNSKLSMVLSNDYVFRYRLILTGTPLQNNLPELWSLLNFVLPKIFDSVKSFDEWFNTPFANTGGQDKIALNEEESLLIIRRLHKVLRPFLLRRLKKDVESELPDKIETVIKVKMSALQVKLYNQMKKHGALFVNKGEKGKTGIKGLNNTIMQLRKICNHPFVFEEVEKDTNLHNDNNLLYRVSGKFEFLDRVLPKFYQSKHRVLIFFQMTTIMTIMEDYLAWRGYHFLRLDGSTKADDRSAKLKEFNDPNSPHFIFLLSTRAGGLGLNLQTADTVIIFDSDWNPHQDLQAQDRAHRIGQTNEVRILRLICQKSIEETILARAQYKLDIDGKVIQAGKFDQKSTAEEREAFLRSLLETGDAEINDPEDEEREVLDDDEINLLISRNEEELELFKKIDIARQKREEELWKESGGDGPLPARLIQENELPEVYKKEYETRPGDSTEYGRGQRQRKEVYYTDGLTDEQFINIIDMDEEEFNRIIAEKQKLLLKNRENSRKRMFQQKGEDSQATTESVAETSSISSSVRTSKRVAKLKAENDADIDTDPMATPSMSIKLSRRKGKGKMVEQLSPEENDHSQDTFSSSRPKRKIKRFKIFEDDDDIFNKSLFEESSSLISIKGKKRKHSTDDNKRRLKLIDINDAKESVMRMKPIFQDCISHIENVKDENSRVRAEIFFDLPSKKEYPEYYRIIKRPIAINTIRSRIEKEKYKTLGQFRDDMILMFRNAQIFNEDDSEVFKDSQALEKEFENKFRELTRETEELLNFDNVEPMEVDNFLA</sequence>
<dbReference type="GO" id="GO:0060255">
    <property type="term" value="P:regulation of macromolecule metabolic process"/>
    <property type="evidence" value="ECO:0007669"/>
    <property type="project" value="UniProtKB-ARBA"/>
</dbReference>
<dbReference type="Gene3D" id="1.20.5.170">
    <property type="match status" value="1"/>
</dbReference>
<feature type="region of interest" description="Disordered" evidence="9">
    <location>
        <begin position="1173"/>
        <end position="1203"/>
    </location>
</feature>
<feature type="domain" description="Bromo" evidence="10">
    <location>
        <begin position="1339"/>
        <end position="1409"/>
    </location>
</feature>
<dbReference type="SUPFAM" id="SSF52540">
    <property type="entry name" value="P-loop containing nucleoside triphosphate hydrolases"/>
    <property type="match status" value="2"/>
</dbReference>
<dbReference type="GO" id="GO:0005634">
    <property type="term" value="C:nucleus"/>
    <property type="evidence" value="ECO:0007669"/>
    <property type="project" value="UniProtKB-SubCell"/>
</dbReference>
<feature type="compositionally biased region" description="Low complexity" evidence="9">
    <location>
        <begin position="1181"/>
        <end position="1199"/>
    </location>
</feature>
<keyword evidence="6 8" id="KW-0103">Bromodomain</keyword>
<feature type="region of interest" description="Disordered" evidence="9">
    <location>
        <begin position="1229"/>
        <end position="1258"/>
    </location>
</feature>
<dbReference type="SMART" id="SM00297">
    <property type="entry name" value="BROMO"/>
    <property type="match status" value="1"/>
</dbReference>
<dbReference type="InterPro" id="IPR038718">
    <property type="entry name" value="SNF2-like_sf"/>
</dbReference>
<reference evidence="13" key="1">
    <citation type="submission" date="2019-10" db="EMBL/GenBank/DDBJ databases">
        <title>Conservation and host-specific expression of non-tandemly repeated heterogenous ribosome RNA gene in arbuscular mycorrhizal fungi.</title>
        <authorList>
            <person name="Maeda T."/>
            <person name="Kobayashi Y."/>
            <person name="Nakagawa T."/>
            <person name="Ezawa T."/>
            <person name="Yamaguchi K."/>
            <person name="Bino T."/>
            <person name="Nishimoto Y."/>
            <person name="Shigenobu S."/>
            <person name="Kawaguchi M."/>
        </authorList>
    </citation>
    <scope>NUCLEOTIDE SEQUENCE</scope>
    <source>
        <strain evidence="13">HR1</strain>
    </source>
</reference>
<comment type="caution">
    <text evidence="13">The sequence shown here is derived from an EMBL/GenBank/DDBJ whole genome shotgun (WGS) entry which is preliminary data.</text>
</comment>
<dbReference type="FunFam" id="3.40.50.10810:FF:000008">
    <property type="entry name" value="Chromatin structure-remodeling complex subunit snf21"/>
    <property type="match status" value="1"/>
</dbReference>
<evidence type="ECO:0000259" key="12">
    <source>
        <dbReference type="PROSITE" id="PS51194"/>
    </source>
</evidence>
<dbReference type="GO" id="GO:0006366">
    <property type="term" value="P:transcription by RNA polymerase II"/>
    <property type="evidence" value="ECO:0007669"/>
    <property type="project" value="UniProtKB-ARBA"/>
</dbReference>
<dbReference type="PROSITE" id="PS50014">
    <property type="entry name" value="BROMODOMAIN_2"/>
    <property type="match status" value="1"/>
</dbReference>
<gene>
    <name evidence="13" type="ORF">RCL2_000629500</name>
</gene>
<dbReference type="InterPro" id="IPR001487">
    <property type="entry name" value="Bromodomain"/>
</dbReference>
<dbReference type="Proteomes" id="UP000615446">
    <property type="component" value="Unassembled WGS sequence"/>
</dbReference>
<dbReference type="PRINTS" id="PR00503">
    <property type="entry name" value="BROMODOMAIN"/>
</dbReference>
<name>A0A8H3QFJ7_9GLOM</name>
<dbReference type="EMBL" id="BLAL01000041">
    <property type="protein sequence ID" value="GES78980.1"/>
    <property type="molecule type" value="Genomic_DNA"/>
</dbReference>
<dbReference type="InterPro" id="IPR000330">
    <property type="entry name" value="SNF2_N"/>
</dbReference>
<evidence type="ECO:0000256" key="5">
    <source>
        <dbReference type="ARBA" id="ARBA00022840"/>
    </source>
</evidence>
<evidence type="ECO:0000259" key="11">
    <source>
        <dbReference type="PROSITE" id="PS51192"/>
    </source>
</evidence>
<dbReference type="PANTHER" id="PTHR10799">
    <property type="entry name" value="SNF2/RAD54 HELICASE FAMILY"/>
    <property type="match status" value="1"/>
</dbReference>
<dbReference type="FunFam" id="3.40.50.300:FF:000843">
    <property type="entry name" value="Chromatin structure-remodeling complex subunit snf21"/>
    <property type="match status" value="1"/>
</dbReference>
<dbReference type="Gene3D" id="1.20.920.10">
    <property type="entry name" value="Bromodomain-like"/>
    <property type="match status" value="1"/>
</dbReference>
<dbReference type="SMART" id="SM01314">
    <property type="entry name" value="SnAC"/>
    <property type="match status" value="1"/>
</dbReference>
<dbReference type="InterPro" id="IPR036427">
    <property type="entry name" value="Bromodomain-like_sf"/>
</dbReference>
<dbReference type="Pfam" id="PF07529">
    <property type="entry name" value="HSA"/>
    <property type="match status" value="1"/>
</dbReference>
<dbReference type="Gene3D" id="3.40.50.10810">
    <property type="entry name" value="Tandem AAA-ATPase domain"/>
    <property type="match status" value="1"/>
</dbReference>
<dbReference type="Pfam" id="PF00271">
    <property type="entry name" value="Helicase_C"/>
    <property type="match status" value="1"/>
</dbReference>
<dbReference type="SUPFAM" id="SSF47370">
    <property type="entry name" value="Bromodomain"/>
    <property type="match status" value="1"/>
</dbReference>
<accession>A0A8H3QFJ7</accession>
<dbReference type="Pfam" id="PF00439">
    <property type="entry name" value="Bromodomain"/>
    <property type="match status" value="1"/>
</dbReference>
<evidence type="ECO:0000313" key="13">
    <source>
        <dbReference type="EMBL" id="GES78980.1"/>
    </source>
</evidence>
<evidence type="ECO:0000259" key="10">
    <source>
        <dbReference type="PROSITE" id="PS50014"/>
    </source>
</evidence>
<dbReference type="PROSITE" id="PS51192">
    <property type="entry name" value="HELICASE_ATP_BIND_1"/>
    <property type="match status" value="1"/>
</dbReference>
<evidence type="ECO:0000256" key="6">
    <source>
        <dbReference type="ARBA" id="ARBA00023117"/>
    </source>
</evidence>
<evidence type="ECO:0000256" key="2">
    <source>
        <dbReference type="ARBA" id="ARBA00022741"/>
    </source>
</evidence>
<dbReference type="CDD" id="cd18793">
    <property type="entry name" value="SF2_C_SNF"/>
    <property type="match status" value="1"/>
</dbReference>
<evidence type="ECO:0000256" key="9">
    <source>
        <dbReference type="SAM" id="MobiDB-lite"/>
    </source>
</evidence>
<dbReference type="CDD" id="cd17996">
    <property type="entry name" value="DEXHc_SMARCA2_SMARCA4"/>
    <property type="match status" value="1"/>
</dbReference>
<dbReference type="GO" id="GO:0005694">
    <property type="term" value="C:chromosome"/>
    <property type="evidence" value="ECO:0007669"/>
    <property type="project" value="UniProtKB-ARBA"/>
</dbReference>
<dbReference type="GO" id="GO:0006338">
    <property type="term" value="P:chromatin remodeling"/>
    <property type="evidence" value="ECO:0007669"/>
    <property type="project" value="UniProtKB-ARBA"/>
</dbReference>
<dbReference type="GO" id="GO:1902494">
    <property type="term" value="C:catalytic complex"/>
    <property type="evidence" value="ECO:0007669"/>
    <property type="project" value="UniProtKB-ARBA"/>
</dbReference>
<evidence type="ECO:0000256" key="8">
    <source>
        <dbReference type="PROSITE-ProRule" id="PRU00035"/>
    </source>
</evidence>
<dbReference type="InterPro" id="IPR029295">
    <property type="entry name" value="SnAC"/>
</dbReference>
<keyword evidence="2" id="KW-0547">Nucleotide-binding</keyword>
<dbReference type="InterPro" id="IPR049730">
    <property type="entry name" value="SNF2/RAD54-like_C"/>
</dbReference>
<feature type="domain" description="Helicase ATP-binding" evidence="11">
    <location>
        <begin position="552"/>
        <end position="718"/>
    </location>
</feature>
<keyword evidence="3" id="KW-0378">Hydrolase</keyword>
<comment type="subcellular location">
    <subcellularLocation>
        <location evidence="1">Nucleus</location>
    </subcellularLocation>
</comment>
<dbReference type="InterPro" id="IPR001650">
    <property type="entry name" value="Helicase_C-like"/>
</dbReference>
<dbReference type="InterPro" id="IPR027417">
    <property type="entry name" value="P-loop_NTPase"/>
</dbReference>
<evidence type="ECO:0000256" key="3">
    <source>
        <dbReference type="ARBA" id="ARBA00022801"/>
    </source>
</evidence>
<evidence type="ECO:0000313" key="14">
    <source>
        <dbReference type="Proteomes" id="UP000615446"/>
    </source>
</evidence>
<dbReference type="Gene3D" id="3.40.50.300">
    <property type="entry name" value="P-loop containing nucleotide triphosphate hydrolases"/>
    <property type="match status" value="1"/>
</dbReference>
<evidence type="ECO:0000256" key="4">
    <source>
        <dbReference type="ARBA" id="ARBA00022806"/>
    </source>
</evidence>
<dbReference type="SMART" id="SM00490">
    <property type="entry name" value="HELICc"/>
    <property type="match status" value="1"/>
</dbReference>
<evidence type="ECO:0000256" key="1">
    <source>
        <dbReference type="ARBA" id="ARBA00004123"/>
    </source>
</evidence>
<dbReference type="GO" id="GO:0042393">
    <property type="term" value="F:histone binding"/>
    <property type="evidence" value="ECO:0007669"/>
    <property type="project" value="InterPro"/>
</dbReference>
<dbReference type="PROSITE" id="PS00633">
    <property type="entry name" value="BROMODOMAIN_1"/>
    <property type="match status" value="1"/>
</dbReference>
<keyword evidence="4" id="KW-0347">Helicase</keyword>
<feature type="domain" description="Helicase C-terminal" evidence="12">
    <location>
        <begin position="863"/>
        <end position="1024"/>
    </location>
</feature>
<protein>
    <submittedName>
        <fullName evidence="13">SNF2-family ATP dependent chromatin remodeling factor snf21</fullName>
    </submittedName>
</protein>
<dbReference type="InterPro" id="IPR014001">
    <property type="entry name" value="Helicase_ATP-bd"/>
</dbReference>
<dbReference type="Pfam" id="PF00176">
    <property type="entry name" value="SNF2-rel_dom"/>
    <property type="match status" value="1"/>
</dbReference>
<dbReference type="InterPro" id="IPR018359">
    <property type="entry name" value="Bromodomain_CS"/>
</dbReference>
<dbReference type="Pfam" id="PF14619">
    <property type="entry name" value="SnAC"/>
    <property type="match status" value="1"/>
</dbReference>
<dbReference type="OrthoDB" id="5857104at2759"/>
<dbReference type="GO" id="GO:0016787">
    <property type="term" value="F:hydrolase activity"/>
    <property type="evidence" value="ECO:0007669"/>
    <property type="project" value="UniProtKB-KW"/>
</dbReference>
<evidence type="ECO:0000256" key="7">
    <source>
        <dbReference type="ARBA" id="ARBA00023242"/>
    </source>
</evidence>
<organism evidence="13 14">
    <name type="scientific">Rhizophagus clarus</name>
    <dbReference type="NCBI Taxonomy" id="94130"/>
    <lineage>
        <taxon>Eukaryota</taxon>
        <taxon>Fungi</taxon>
        <taxon>Fungi incertae sedis</taxon>
        <taxon>Mucoromycota</taxon>
        <taxon>Glomeromycotina</taxon>
        <taxon>Glomeromycetes</taxon>
        <taxon>Glomerales</taxon>
        <taxon>Glomeraceae</taxon>
        <taxon>Rhizophagus</taxon>
    </lineage>
</organism>